<evidence type="ECO:0000256" key="1">
    <source>
        <dbReference type="SAM" id="Phobius"/>
    </source>
</evidence>
<keyword evidence="3" id="KW-1185">Reference proteome</keyword>
<feature type="transmembrane region" description="Helical" evidence="1">
    <location>
        <begin position="241"/>
        <end position="265"/>
    </location>
</feature>
<evidence type="ECO:0000313" key="2">
    <source>
        <dbReference type="EMBL" id="ASN24509.1"/>
    </source>
</evidence>
<feature type="transmembrane region" description="Helical" evidence="1">
    <location>
        <begin position="32"/>
        <end position="51"/>
    </location>
</feature>
<name>A0A221NWY0_9ACTN</name>
<feature type="transmembrane region" description="Helical" evidence="1">
    <location>
        <begin position="108"/>
        <end position="133"/>
    </location>
</feature>
<dbReference type="RefSeq" id="WP_052269754.1">
    <property type="nucleotide sequence ID" value="NZ_CP021080.1"/>
</dbReference>
<gene>
    <name evidence="2" type="ORF">LK07_11185</name>
</gene>
<keyword evidence="1" id="KW-0812">Transmembrane</keyword>
<feature type="transmembrane region" description="Helical" evidence="1">
    <location>
        <begin position="212"/>
        <end position="234"/>
    </location>
</feature>
<accession>A0A221NWY0</accession>
<keyword evidence="1" id="KW-1133">Transmembrane helix</keyword>
<dbReference type="KEGG" id="splu:LK06_010060"/>
<reference evidence="2 3" key="1">
    <citation type="submission" date="2017-07" db="EMBL/GenBank/DDBJ databases">
        <title>Genome sequence of Streptomyces pluripotens MUSC 137T.</title>
        <authorList>
            <person name="Ser H.-L."/>
            <person name="Lee L.-H."/>
        </authorList>
    </citation>
    <scope>NUCLEOTIDE SEQUENCE [LARGE SCALE GENOMIC DNA]</scope>
    <source>
        <strain evidence="2 3">MUSC 137</strain>
    </source>
</reference>
<sequence length="448" mass="47219">MTDVVGPKAVTAGPEESVRAPHPLRAEAVRGFAPWAGGAILLTLGAMLTGVSTRWQGDWAETAAEAHNALLITVPLAAAAGCWQGGRERRRCTEELWGSAVRSPLARFLASALPVAFWGAAGYLCAVALAMVATWPFSQGDRPHLALLPEDTVTMLAAAVAGHVVGRIAPTRLAAPLLAMAGYVGLGVAGTGDSGPGVRLDPAFQALAVLRPVWWQPVAMAGWTGGLAVAAVLAHTARRRVTALVPLAAAAAAGVLLGQAGAGLWRVDTIAERQVCDTSTTPAVCVSARYPGMLPQVRDALSGITGKLRGVHNLPTRWVDRGSDPRAGEVQLPMLTPFGWSVVRGRLTDPKQYAWEAVMALQRHDCDDPDPRRVRADDAVADYLAPNPLQAAFDRADGRGGAEQRAELRRRRAARARLAGLGEEERRRWLSAYFATAGRCGPAGVPSL</sequence>
<dbReference type="STRING" id="1355015.LK06_010060"/>
<feature type="transmembrane region" description="Helical" evidence="1">
    <location>
        <begin position="173"/>
        <end position="192"/>
    </location>
</feature>
<proteinExistence type="predicted"/>
<organism evidence="2 3">
    <name type="scientific">Streptomyces pluripotens</name>
    <dbReference type="NCBI Taxonomy" id="1355015"/>
    <lineage>
        <taxon>Bacteria</taxon>
        <taxon>Bacillati</taxon>
        <taxon>Actinomycetota</taxon>
        <taxon>Actinomycetes</taxon>
        <taxon>Kitasatosporales</taxon>
        <taxon>Streptomycetaceae</taxon>
        <taxon>Streptomyces</taxon>
    </lineage>
</organism>
<dbReference type="EMBL" id="CP022433">
    <property type="protein sequence ID" value="ASN24509.1"/>
    <property type="molecule type" value="Genomic_DNA"/>
</dbReference>
<dbReference type="Proteomes" id="UP000031501">
    <property type="component" value="Chromosome"/>
</dbReference>
<dbReference type="AlphaFoldDB" id="A0A221NWY0"/>
<evidence type="ECO:0000313" key="3">
    <source>
        <dbReference type="Proteomes" id="UP000031501"/>
    </source>
</evidence>
<dbReference type="OrthoDB" id="4119894at2"/>
<protein>
    <submittedName>
        <fullName evidence="2">Uncharacterized protein</fullName>
    </submittedName>
</protein>
<keyword evidence="1" id="KW-0472">Membrane</keyword>
<feature type="transmembrane region" description="Helical" evidence="1">
    <location>
        <begin position="145"/>
        <end position="166"/>
    </location>
</feature>